<evidence type="ECO:0008006" key="4">
    <source>
        <dbReference type="Google" id="ProtNLM"/>
    </source>
</evidence>
<keyword evidence="1" id="KW-0732">Signal</keyword>
<protein>
    <recommendedName>
        <fullName evidence="4">Secreted protein</fullName>
    </recommendedName>
</protein>
<evidence type="ECO:0000313" key="3">
    <source>
        <dbReference type="Proteomes" id="UP001187346"/>
    </source>
</evidence>
<keyword evidence="3" id="KW-1185">Reference proteome</keyword>
<evidence type="ECO:0000256" key="1">
    <source>
        <dbReference type="SAM" id="SignalP"/>
    </source>
</evidence>
<feature type="signal peptide" evidence="1">
    <location>
        <begin position="1"/>
        <end position="26"/>
    </location>
</feature>
<proteinExistence type="predicted"/>
<comment type="caution">
    <text evidence="2">The sequence shown here is derived from an EMBL/GenBank/DDBJ whole genome shotgun (WGS) entry which is preliminary data.</text>
</comment>
<dbReference type="Proteomes" id="UP001187346">
    <property type="component" value="Unassembled WGS sequence"/>
</dbReference>
<gene>
    <name evidence="2" type="ORF">R5A26_35770</name>
</gene>
<accession>A0ABU4FL16</accession>
<organism evidence="2 3">
    <name type="scientific">Streptomyces prunicolor</name>
    <dbReference type="NCBI Taxonomy" id="67348"/>
    <lineage>
        <taxon>Bacteria</taxon>
        <taxon>Bacillati</taxon>
        <taxon>Actinomycetota</taxon>
        <taxon>Actinomycetes</taxon>
        <taxon>Kitasatosporales</taxon>
        <taxon>Streptomycetaceae</taxon>
        <taxon>Streptomyces</taxon>
    </lineage>
</organism>
<evidence type="ECO:0000313" key="2">
    <source>
        <dbReference type="EMBL" id="MDV7221312.1"/>
    </source>
</evidence>
<name>A0ABU4FL16_9ACTN</name>
<dbReference type="RefSeq" id="WP_266856412.1">
    <property type="nucleotide sequence ID" value="NZ_JAPEMW010000001.1"/>
</dbReference>
<feature type="chain" id="PRO_5046905048" description="Secreted protein" evidence="1">
    <location>
        <begin position="27"/>
        <end position="88"/>
    </location>
</feature>
<reference evidence="2 3" key="1">
    <citation type="submission" date="2023-10" db="EMBL/GenBank/DDBJ databases">
        <title>Characterization of rhizosphere-enriched actinobacteria from wheat plants lab-grown on chernevaya soil.</title>
        <authorList>
            <person name="Tikhonova E.N."/>
            <person name="Konopkin A."/>
            <person name="Kravchenko I.K."/>
        </authorList>
    </citation>
    <scope>NUCLEOTIDE SEQUENCE [LARGE SCALE GENOMIC DNA]</scope>
    <source>
        <strain evidence="2 3">RR29</strain>
    </source>
</reference>
<sequence length="88" mass="8965">MRMRSALTTSVLAVGILLGGAGAALAHDNGPFPHDDGALVQGTGSQGSGSVDNTMFAGVIDHVGPVYSSTTKTGHDWDRGTFEGIFGF</sequence>
<dbReference type="EMBL" id="JAWMAJ010000166">
    <property type="protein sequence ID" value="MDV7221312.1"/>
    <property type="molecule type" value="Genomic_DNA"/>
</dbReference>